<evidence type="ECO:0000256" key="3">
    <source>
        <dbReference type="ARBA" id="ARBA00022692"/>
    </source>
</evidence>
<evidence type="ECO:0000256" key="6">
    <source>
        <dbReference type="ARBA" id="ARBA00023136"/>
    </source>
</evidence>
<dbReference type="InterPro" id="IPR006716">
    <property type="entry name" value="ERG2_sigma1_rcpt-like"/>
</dbReference>
<evidence type="ECO:0000256" key="8">
    <source>
        <dbReference type="SAM" id="Phobius"/>
    </source>
</evidence>
<comment type="subcellular location">
    <subcellularLocation>
        <location evidence="1">Endoplasmic reticulum membrane</location>
    </subcellularLocation>
</comment>
<dbReference type="Proteomes" id="UP000825729">
    <property type="component" value="Unassembled WGS sequence"/>
</dbReference>
<sequence length="381" mass="42996">MKIETLKTKRRKGEEITPHYCISSTNSVMGAERSETHDSSSLYFPGCRKDTNCNCEICLASIEATRDLKRSGAPKISRARVLRPNASPDGATASSDLSAPPTPEILARVVKESPLRSGSPLRSESPLRSTAKSKRAPQGKIEKQQKRQWVSRSSYWKVLVCFGLVLAAEFGYQSLIFGLFRPALSPEFVMKAGEDSALIPNLEGRLAYLQQRIEEIVQAEVSKCGADDSFWELNQDGYLLCSRCILYRSKAEEVSIWGWPLQTAGLLVSSFSSRSFTILSGRITEWPDGGIGLVERNISSSWTQEKWRLSPLQIDPNTWILEYKRAALLQNPSVFSTIIEFLVRKRMWRKIIEHDFLHWAAAAYHRYYTIDVAAEIFVHPT</sequence>
<feature type="compositionally biased region" description="Polar residues" evidence="7">
    <location>
        <begin position="120"/>
        <end position="130"/>
    </location>
</feature>
<proteinExistence type="inferred from homology"/>
<evidence type="ECO:0000256" key="2">
    <source>
        <dbReference type="ARBA" id="ARBA00007141"/>
    </source>
</evidence>
<reference evidence="9 10" key="1">
    <citation type="submission" date="2021-07" db="EMBL/GenBank/DDBJ databases">
        <title>The Aristolochia fimbriata genome: insights into angiosperm evolution, floral development and chemical biosynthesis.</title>
        <authorList>
            <person name="Jiao Y."/>
        </authorList>
    </citation>
    <scope>NUCLEOTIDE SEQUENCE [LARGE SCALE GENOMIC DNA]</scope>
    <source>
        <strain evidence="9">IBCAS-2021</strain>
        <tissue evidence="9">Leaf</tissue>
    </source>
</reference>
<accession>A0AAV7EWH5</accession>
<evidence type="ECO:0000313" key="9">
    <source>
        <dbReference type="EMBL" id="KAG9451977.1"/>
    </source>
</evidence>
<comment type="caution">
    <text evidence="9">The sequence shown here is derived from an EMBL/GenBank/DDBJ whole genome shotgun (WGS) entry which is preliminary data.</text>
</comment>
<evidence type="ECO:0000256" key="5">
    <source>
        <dbReference type="ARBA" id="ARBA00022989"/>
    </source>
</evidence>
<organism evidence="9 10">
    <name type="scientific">Aristolochia fimbriata</name>
    <name type="common">White veined hardy Dutchman's pipe vine</name>
    <dbReference type="NCBI Taxonomy" id="158543"/>
    <lineage>
        <taxon>Eukaryota</taxon>
        <taxon>Viridiplantae</taxon>
        <taxon>Streptophyta</taxon>
        <taxon>Embryophyta</taxon>
        <taxon>Tracheophyta</taxon>
        <taxon>Spermatophyta</taxon>
        <taxon>Magnoliopsida</taxon>
        <taxon>Magnoliidae</taxon>
        <taxon>Piperales</taxon>
        <taxon>Aristolochiaceae</taxon>
        <taxon>Aristolochia</taxon>
    </lineage>
</organism>
<dbReference type="EMBL" id="JAINDJ010000003">
    <property type="protein sequence ID" value="KAG9451977.1"/>
    <property type="molecule type" value="Genomic_DNA"/>
</dbReference>
<dbReference type="AlphaFoldDB" id="A0AAV7EWH5"/>
<comment type="similarity">
    <text evidence="2">Belongs to the ERG2 family.</text>
</comment>
<evidence type="ECO:0000256" key="4">
    <source>
        <dbReference type="ARBA" id="ARBA00022824"/>
    </source>
</evidence>
<keyword evidence="4" id="KW-0256">Endoplasmic reticulum</keyword>
<dbReference type="GO" id="GO:0005789">
    <property type="term" value="C:endoplasmic reticulum membrane"/>
    <property type="evidence" value="ECO:0007669"/>
    <property type="project" value="UniProtKB-SubCell"/>
</dbReference>
<name>A0AAV7EWH5_ARIFI</name>
<keyword evidence="5 8" id="KW-1133">Transmembrane helix</keyword>
<keyword evidence="6 8" id="KW-0472">Membrane</keyword>
<keyword evidence="10" id="KW-1185">Reference proteome</keyword>
<keyword evidence="3 8" id="KW-0812">Transmembrane</keyword>
<feature type="transmembrane region" description="Helical" evidence="8">
    <location>
        <begin position="155"/>
        <end position="180"/>
    </location>
</feature>
<evidence type="ECO:0000313" key="10">
    <source>
        <dbReference type="Proteomes" id="UP000825729"/>
    </source>
</evidence>
<feature type="region of interest" description="Disordered" evidence="7">
    <location>
        <begin position="75"/>
        <end position="145"/>
    </location>
</feature>
<protein>
    <submittedName>
        <fullName evidence="9">Uncharacterized protein</fullName>
    </submittedName>
</protein>
<dbReference type="PANTHER" id="PTHR10868:SF1">
    <property type="entry name" value="SIGMA NON-OPIOID INTRACELLULAR RECEPTOR 1"/>
    <property type="match status" value="1"/>
</dbReference>
<evidence type="ECO:0000256" key="7">
    <source>
        <dbReference type="SAM" id="MobiDB-lite"/>
    </source>
</evidence>
<gene>
    <name evidence="9" type="ORF">H6P81_004881</name>
</gene>
<dbReference type="PANTHER" id="PTHR10868">
    <property type="entry name" value="SIGMA 1-TYPE OPIOID RECEPTOR-RELATED"/>
    <property type="match status" value="1"/>
</dbReference>
<evidence type="ECO:0000256" key="1">
    <source>
        <dbReference type="ARBA" id="ARBA00004586"/>
    </source>
</evidence>